<reference evidence="6 7" key="1">
    <citation type="journal article" date="2024" name="Microbiol. Resour. Announc.">
        <title>Genome annotations for the ascomycete fungi Trichoderma harzianum, Trichoderma aggressivum, and Purpureocillium lilacinum.</title>
        <authorList>
            <person name="Beijen E.P.W."/>
            <person name="Ohm R.A."/>
        </authorList>
    </citation>
    <scope>NUCLEOTIDE SEQUENCE [LARGE SCALE GENOMIC DNA]</scope>
    <source>
        <strain evidence="6 7">CBS 150709</strain>
    </source>
</reference>
<keyword evidence="7" id="KW-1185">Reference proteome</keyword>
<dbReference type="Pfam" id="PF12937">
    <property type="entry name" value="F-box-like"/>
    <property type="match status" value="1"/>
</dbReference>
<dbReference type="PROSITE" id="PS50088">
    <property type="entry name" value="ANK_REPEAT"/>
    <property type="match status" value="3"/>
</dbReference>
<dbReference type="Pfam" id="PF12796">
    <property type="entry name" value="Ank_2"/>
    <property type="match status" value="1"/>
</dbReference>
<accession>A0ABR0BFN9</accession>
<dbReference type="PANTHER" id="PTHR24198">
    <property type="entry name" value="ANKYRIN REPEAT AND PROTEIN KINASE DOMAIN-CONTAINING PROTEIN"/>
    <property type="match status" value="1"/>
</dbReference>
<sequence>MSMSGMGGGSGWKISITIIRPFVQLKRCQMRSTSDNARPSVSRWRTFAFSSQEQHRSDSDEVDDVTSPSTKGTYPSADKLHKQPATDYVLETREDQGRATLDNVRFHHGDANFLPKVERKIALNLPNMTTPPILRLPDEILLSIANWLMSEGEINALAQTCSSFFSSLDHFLYQRNAQRTGGSALLWAARYDERQTAKKAIKASAERAGVALRISAENGHESLTAFLLNIDSVNIESRNYLGQTPLCLAAKLGHIAIVALLLEEGANTELRDDIGRTPLSHAAENGHECIVRMLLERNTDSDSMDESGRTPVNLAAHNGHEAVVELLLRPARP</sequence>
<feature type="repeat" description="ANK" evidence="3">
    <location>
        <begin position="274"/>
        <end position="306"/>
    </location>
</feature>
<evidence type="ECO:0000256" key="1">
    <source>
        <dbReference type="ARBA" id="ARBA00022737"/>
    </source>
</evidence>
<keyword evidence="1" id="KW-0677">Repeat</keyword>
<evidence type="ECO:0000256" key="2">
    <source>
        <dbReference type="ARBA" id="ARBA00023043"/>
    </source>
</evidence>
<feature type="repeat" description="ANK" evidence="3">
    <location>
        <begin position="241"/>
        <end position="273"/>
    </location>
</feature>
<dbReference type="PROSITE" id="PS50297">
    <property type="entry name" value="ANK_REP_REGION"/>
    <property type="match status" value="3"/>
</dbReference>
<dbReference type="InterPro" id="IPR036770">
    <property type="entry name" value="Ankyrin_rpt-contain_sf"/>
</dbReference>
<feature type="repeat" description="ANK" evidence="3">
    <location>
        <begin position="307"/>
        <end position="333"/>
    </location>
</feature>
<proteinExistence type="predicted"/>
<dbReference type="Gene3D" id="1.25.40.20">
    <property type="entry name" value="Ankyrin repeat-containing domain"/>
    <property type="match status" value="1"/>
</dbReference>
<dbReference type="InterPro" id="IPR001810">
    <property type="entry name" value="F-box_dom"/>
</dbReference>
<dbReference type="Proteomes" id="UP001287286">
    <property type="component" value="Unassembled WGS sequence"/>
</dbReference>
<dbReference type="PANTHER" id="PTHR24198:SF165">
    <property type="entry name" value="ANKYRIN REPEAT-CONTAINING PROTEIN-RELATED"/>
    <property type="match status" value="1"/>
</dbReference>
<dbReference type="EMBL" id="JAWRVI010000155">
    <property type="protein sequence ID" value="KAK4073579.1"/>
    <property type="molecule type" value="Genomic_DNA"/>
</dbReference>
<dbReference type="InterPro" id="IPR002110">
    <property type="entry name" value="Ankyrin_rpt"/>
</dbReference>
<keyword evidence="2 3" id="KW-0040">ANK repeat</keyword>
<dbReference type="SUPFAM" id="SSF48403">
    <property type="entry name" value="Ankyrin repeat"/>
    <property type="match status" value="1"/>
</dbReference>
<comment type="caution">
    <text evidence="6">The sequence shown here is derived from an EMBL/GenBank/DDBJ whole genome shotgun (WGS) entry which is preliminary data.</text>
</comment>
<feature type="region of interest" description="Disordered" evidence="4">
    <location>
        <begin position="49"/>
        <end position="79"/>
    </location>
</feature>
<feature type="domain" description="F-box" evidence="5">
    <location>
        <begin position="133"/>
        <end position="176"/>
    </location>
</feature>
<gene>
    <name evidence="6" type="ORF">Purlil1_13003</name>
</gene>
<name>A0ABR0BFN9_PURLI</name>
<evidence type="ECO:0000256" key="4">
    <source>
        <dbReference type="SAM" id="MobiDB-lite"/>
    </source>
</evidence>
<evidence type="ECO:0000313" key="7">
    <source>
        <dbReference type="Proteomes" id="UP001287286"/>
    </source>
</evidence>
<protein>
    <recommendedName>
        <fullName evidence="5">F-box domain-containing protein</fullName>
    </recommendedName>
</protein>
<dbReference type="SUPFAM" id="SSF81383">
    <property type="entry name" value="F-box domain"/>
    <property type="match status" value="1"/>
</dbReference>
<dbReference type="SMART" id="SM00248">
    <property type="entry name" value="ANK"/>
    <property type="match status" value="3"/>
</dbReference>
<evidence type="ECO:0000259" key="5">
    <source>
        <dbReference type="Pfam" id="PF12937"/>
    </source>
</evidence>
<evidence type="ECO:0000313" key="6">
    <source>
        <dbReference type="EMBL" id="KAK4073579.1"/>
    </source>
</evidence>
<organism evidence="6 7">
    <name type="scientific">Purpureocillium lilacinum</name>
    <name type="common">Paecilomyces lilacinus</name>
    <dbReference type="NCBI Taxonomy" id="33203"/>
    <lineage>
        <taxon>Eukaryota</taxon>
        <taxon>Fungi</taxon>
        <taxon>Dikarya</taxon>
        <taxon>Ascomycota</taxon>
        <taxon>Pezizomycotina</taxon>
        <taxon>Sordariomycetes</taxon>
        <taxon>Hypocreomycetidae</taxon>
        <taxon>Hypocreales</taxon>
        <taxon>Ophiocordycipitaceae</taxon>
        <taxon>Purpureocillium</taxon>
    </lineage>
</organism>
<dbReference type="InterPro" id="IPR036047">
    <property type="entry name" value="F-box-like_dom_sf"/>
</dbReference>
<evidence type="ECO:0000256" key="3">
    <source>
        <dbReference type="PROSITE-ProRule" id="PRU00023"/>
    </source>
</evidence>